<evidence type="ECO:0000259" key="1">
    <source>
        <dbReference type="Pfam" id="PF13439"/>
    </source>
</evidence>
<reference evidence="2" key="1">
    <citation type="journal article" date="2001" name="Int. J. Syst. Evol. Microbiol.">
        <title>Methanofollis aquaemaris sp. nov., a methanogen isolated from an aquaculture fish pond.</title>
        <authorList>
            <person name="Lai M.C."/>
            <person name="Chen S.C."/>
        </authorList>
    </citation>
    <scope>NUCLEOTIDE SEQUENCE</scope>
    <source>
        <strain evidence="2">N2F9704</strain>
    </source>
</reference>
<dbReference type="SUPFAM" id="SSF53756">
    <property type="entry name" value="UDP-Glycosyltransferase/glycogen phosphorylase"/>
    <property type="match status" value="1"/>
</dbReference>
<dbReference type="PANTHER" id="PTHR45947:SF3">
    <property type="entry name" value="SULFOQUINOVOSYL TRANSFERASE SQD2"/>
    <property type="match status" value="1"/>
</dbReference>
<dbReference type="AlphaFoldDB" id="A0A8A3S830"/>
<dbReference type="Gene3D" id="3.40.50.2000">
    <property type="entry name" value="Glycogen Phosphorylase B"/>
    <property type="match status" value="2"/>
</dbReference>
<gene>
    <name evidence="2" type="ORF">RJ40_12665</name>
</gene>
<organism evidence="2 3">
    <name type="scientific">Methanofollis aquaemaris</name>
    <dbReference type="NCBI Taxonomy" id="126734"/>
    <lineage>
        <taxon>Archaea</taxon>
        <taxon>Methanobacteriati</taxon>
        <taxon>Methanobacteriota</taxon>
        <taxon>Stenosarchaea group</taxon>
        <taxon>Methanomicrobia</taxon>
        <taxon>Methanomicrobiales</taxon>
        <taxon>Methanomicrobiaceae</taxon>
        <taxon>Methanofollis</taxon>
    </lineage>
</organism>
<dbReference type="InterPro" id="IPR028098">
    <property type="entry name" value="Glyco_trans_4-like_N"/>
</dbReference>
<dbReference type="PANTHER" id="PTHR45947">
    <property type="entry name" value="SULFOQUINOVOSYL TRANSFERASE SQD2"/>
    <property type="match status" value="1"/>
</dbReference>
<dbReference type="Pfam" id="PF13692">
    <property type="entry name" value="Glyco_trans_1_4"/>
    <property type="match status" value="1"/>
</dbReference>
<dbReference type="Proteomes" id="UP001042704">
    <property type="component" value="Chromosome"/>
</dbReference>
<feature type="domain" description="Glycosyltransferase subfamily 4-like N-terminal" evidence="1">
    <location>
        <begin position="43"/>
        <end position="136"/>
    </location>
</feature>
<dbReference type="GO" id="GO:0016757">
    <property type="term" value="F:glycosyltransferase activity"/>
    <property type="evidence" value="ECO:0007669"/>
    <property type="project" value="TreeGrafter"/>
</dbReference>
<dbReference type="InterPro" id="IPR050194">
    <property type="entry name" value="Glycosyltransferase_grp1"/>
</dbReference>
<protein>
    <submittedName>
        <fullName evidence="2">Glycosyltransferase family 1 protein</fullName>
    </submittedName>
</protein>
<reference evidence="2" key="2">
    <citation type="submission" date="2019-02" db="EMBL/GenBank/DDBJ databases">
        <authorList>
            <person name="Chen S.-C."/>
            <person name="Chien H.-H."/>
            <person name="Lai M.-C."/>
        </authorList>
    </citation>
    <scope>NUCLEOTIDE SEQUENCE</scope>
    <source>
        <strain evidence="2">N2F9704</strain>
    </source>
</reference>
<dbReference type="EMBL" id="CP036172">
    <property type="protein sequence ID" value="QSZ68285.1"/>
    <property type="molecule type" value="Genomic_DNA"/>
</dbReference>
<dbReference type="CDD" id="cd03801">
    <property type="entry name" value="GT4_PimA-like"/>
    <property type="match status" value="1"/>
</dbReference>
<proteinExistence type="predicted"/>
<name>A0A8A3S830_9EURY</name>
<evidence type="ECO:0000313" key="3">
    <source>
        <dbReference type="Proteomes" id="UP001042704"/>
    </source>
</evidence>
<dbReference type="GeneID" id="76425237"/>
<dbReference type="Pfam" id="PF13439">
    <property type="entry name" value="Glyco_transf_4"/>
    <property type="match status" value="1"/>
</dbReference>
<keyword evidence="3" id="KW-1185">Reference proteome</keyword>
<sequence length="326" mass="36282">MKVNFFVEDMLFFKYIGCATLAKTLYRALADGNGGPEVSWNAHGRDFDLVHYHTFGPLALANKKLSGAVTVLTAHSTPRLNAGNLAFSDTVNNFYPGIYQGFDHIITISPLCDEEVREFAPDVPTTLIPNGVNRERFRPDAEKRAAFRETYGIGEDEQVVLTVAQQTPRKGIYDFLALSRDHPDTRFVWVGGFPYGRFSKDHGRIEEEKSKCGKNVLFTGFVEDITAAYCSADVFFMPSFAEGLPMVILEALASGLPVVARKIPEFTGNFGDAALYFDDLAGAGALLEDTALLRQHADLSRPFTERYDIRKVSDLHVRLYQELTSS</sequence>
<evidence type="ECO:0000313" key="2">
    <source>
        <dbReference type="EMBL" id="QSZ68285.1"/>
    </source>
</evidence>
<dbReference type="RefSeq" id="WP_265581242.1">
    <property type="nucleotide sequence ID" value="NZ_CP036172.1"/>
</dbReference>
<dbReference type="KEGG" id="maqe:RJ40_12665"/>
<accession>A0A8A3S830</accession>